<dbReference type="PROSITE" id="PS51194">
    <property type="entry name" value="HELICASE_CTER"/>
    <property type="match status" value="1"/>
</dbReference>
<evidence type="ECO:0000259" key="18">
    <source>
        <dbReference type="PROSITE" id="PS51194"/>
    </source>
</evidence>
<dbReference type="InterPro" id="IPR011545">
    <property type="entry name" value="DEAD/DEAH_box_helicase_dom"/>
</dbReference>
<comment type="similarity">
    <text evidence="3">Belongs to the helicase family. RecQ subfamily.</text>
</comment>
<evidence type="ECO:0000256" key="11">
    <source>
        <dbReference type="ARBA" id="ARBA00034617"/>
    </source>
</evidence>
<dbReference type="InterPro" id="IPR027417">
    <property type="entry name" value="P-loop_NTPase"/>
</dbReference>
<evidence type="ECO:0000256" key="3">
    <source>
        <dbReference type="ARBA" id="ARBA00005446"/>
    </source>
</evidence>
<dbReference type="EC" id="5.6.2.4" evidence="12"/>
<name>A0ABV7YR28_9BACT</name>
<dbReference type="InterPro" id="IPR018982">
    <property type="entry name" value="RQC_domain"/>
</dbReference>
<comment type="catalytic activity">
    <reaction evidence="11">
        <text>Couples ATP hydrolysis with the unwinding of duplex DNA by translocating in the 3'-5' direction.</text>
        <dbReference type="EC" id="5.6.2.4"/>
    </reaction>
</comment>
<accession>A0ABV7YR28</accession>
<feature type="domain" description="HRDC" evidence="16">
    <location>
        <begin position="572"/>
        <end position="652"/>
    </location>
</feature>
<dbReference type="SMART" id="SM00490">
    <property type="entry name" value="HELICc"/>
    <property type="match status" value="1"/>
</dbReference>
<keyword evidence="8" id="KW-0067">ATP-binding</keyword>
<reference evidence="20" key="1">
    <citation type="journal article" date="2019" name="Int. J. Syst. Evol. Microbiol.">
        <title>The Global Catalogue of Microorganisms (GCM) 10K type strain sequencing project: providing services to taxonomists for standard genome sequencing and annotation.</title>
        <authorList>
            <consortium name="The Broad Institute Genomics Platform"/>
            <consortium name="The Broad Institute Genome Sequencing Center for Infectious Disease"/>
            <person name="Wu L."/>
            <person name="Ma J."/>
        </authorList>
    </citation>
    <scope>NUCLEOTIDE SEQUENCE [LARGE SCALE GENOMIC DNA]</scope>
    <source>
        <strain evidence="20">CECT 7956</strain>
    </source>
</reference>
<evidence type="ECO:0000256" key="4">
    <source>
        <dbReference type="ARBA" id="ARBA00022723"/>
    </source>
</evidence>
<feature type="region of interest" description="Disordered" evidence="15">
    <location>
        <begin position="550"/>
        <end position="573"/>
    </location>
</feature>
<evidence type="ECO:0000256" key="6">
    <source>
        <dbReference type="ARBA" id="ARBA00022801"/>
    </source>
</evidence>
<dbReference type="GO" id="GO:0003678">
    <property type="term" value="F:DNA helicase activity"/>
    <property type="evidence" value="ECO:0007669"/>
    <property type="project" value="UniProtKB-EC"/>
</dbReference>
<dbReference type="InterPro" id="IPR004589">
    <property type="entry name" value="DNA_helicase_ATP-dep_RecQ"/>
</dbReference>
<dbReference type="PANTHER" id="PTHR13710">
    <property type="entry name" value="DNA HELICASE RECQ FAMILY MEMBER"/>
    <property type="match status" value="1"/>
</dbReference>
<feature type="domain" description="Helicase C-terminal" evidence="18">
    <location>
        <begin position="221"/>
        <end position="369"/>
    </location>
</feature>
<evidence type="ECO:0000259" key="17">
    <source>
        <dbReference type="PROSITE" id="PS51192"/>
    </source>
</evidence>
<dbReference type="SUPFAM" id="SSF52540">
    <property type="entry name" value="P-loop containing nucleoside triphosphate hydrolases"/>
    <property type="match status" value="1"/>
</dbReference>
<dbReference type="InterPro" id="IPR002121">
    <property type="entry name" value="HRDC_dom"/>
</dbReference>
<dbReference type="SUPFAM" id="SSF47819">
    <property type="entry name" value="HRDC-like"/>
    <property type="match status" value="1"/>
</dbReference>
<feature type="domain" description="Helicase ATP-binding" evidence="17">
    <location>
        <begin position="31"/>
        <end position="200"/>
    </location>
</feature>
<dbReference type="Gene3D" id="3.40.50.300">
    <property type="entry name" value="P-loop containing nucleotide triphosphate hydrolases"/>
    <property type="match status" value="2"/>
</dbReference>
<comment type="cofactor">
    <cofactor evidence="1">
        <name>Mg(2+)</name>
        <dbReference type="ChEBI" id="CHEBI:18420"/>
    </cofactor>
</comment>
<dbReference type="InterPro" id="IPR048671">
    <property type="entry name" value="RecQ-1-like_HTH"/>
</dbReference>
<evidence type="ECO:0000256" key="5">
    <source>
        <dbReference type="ARBA" id="ARBA00022741"/>
    </source>
</evidence>
<dbReference type="CDD" id="cd17920">
    <property type="entry name" value="DEXHc_RecQ"/>
    <property type="match status" value="1"/>
</dbReference>
<comment type="caution">
    <text evidence="19">The sequence shown here is derived from an EMBL/GenBank/DDBJ whole genome shotgun (WGS) entry which is preliminary data.</text>
</comment>
<dbReference type="EMBL" id="JBHRYQ010000001">
    <property type="protein sequence ID" value="MFC3809431.1"/>
    <property type="molecule type" value="Genomic_DNA"/>
</dbReference>
<dbReference type="SUPFAM" id="SSF46785">
    <property type="entry name" value="Winged helix' DNA-binding domain"/>
    <property type="match status" value="2"/>
</dbReference>
<evidence type="ECO:0000313" key="19">
    <source>
        <dbReference type="EMBL" id="MFC3809431.1"/>
    </source>
</evidence>
<sequence>MIDESIDFELKKNLKEIFGFDNFRGEQEKIIKSIVSGKNTFVIMPTGAGKSLCYQLPATVLEGTAIVISPLIALMKNQVDQLKAFGINAQFLNSTLNKSEMNRVKNDVIAGNCKLLYIAPESLTKEDNLVFLKKATLSFVAVDEAHCISEWGHDFRPEYRKIKEIIENINPDLPIIALTATATPKVQIDIQKSLNMDDSHIFKTSFNRTNLYYEVRPKQNAKKQLIKFLTQHKGKSGIVYCLSRKKVEEIAELLVVNGFKALPYHAGLDSDVRMKNQDAFLKEDCDIVVATIAFGMGIDKPDVRFVVHYDAPKSLEGYYQETGRGGRDGLDGSCLMFYALDDITKLEKFNKDKNVTERDNAKALLMEMVAYSSLGVCRRRQLLSYFGEQMEKNCGFCDNCNKPTKTFKGEEEVVLVLDTIKKTEQRFSANHIADILTANTKDNPAIVSYGHDKLDSFGKGLKYFNLSDKFEEEEEEDEDAIVVNKKPKADINADGKITAADKWVSIIRQLLVFGYLKKDIESYGIVKLTEKAEKFLQDPYTITFQEDHDLNETEGSGEDELQQSSGPTSSGGASDQALLELLKALRKKIAKEKNVPPYVVFQDPSLEEMATTYPTTELELSQVNGVGMGKVVKFGKPFLTLINKYIDDNDIETSADLMVKTTVNKSKKKIFIIQQIDRKIDLEEIAEAKEMAADEIISEIESICFSGTKLNLDYYINQVIDKEKQKDIYEYFMTSSSDDIKAALVEFEDYDDEVTEEELRLMRIKFISEMAN</sequence>
<dbReference type="InterPro" id="IPR044876">
    <property type="entry name" value="HRDC_dom_sf"/>
</dbReference>
<dbReference type="Gene3D" id="1.10.10.1390">
    <property type="entry name" value="ATP-dependent DNA helicase RecQ"/>
    <property type="match status" value="1"/>
</dbReference>
<evidence type="ECO:0000256" key="2">
    <source>
        <dbReference type="ARBA" id="ARBA00001947"/>
    </source>
</evidence>
<dbReference type="Proteomes" id="UP001595616">
    <property type="component" value="Unassembled WGS sequence"/>
</dbReference>
<evidence type="ECO:0000256" key="1">
    <source>
        <dbReference type="ARBA" id="ARBA00001946"/>
    </source>
</evidence>
<evidence type="ECO:0000256" key="7">
    <source>
        <dbReference type="ARBA" id="ARBA00022806"/>
    </source>
</evidence>
<dbReference type="RefSeq" id="WP_379834475.1">
    <property type="nucleotide sequence ID" value="NZ_JBHRYQ010000001.1"/>
</dbReference>
<organism evidence="19 20">
    <name type="scientific">Lacihabitans lacunae</name>
    <dbReference type="NCBI Taxonomy" id="1028214"/>
    <lineage>
        <taxon>Bacteria</taxon>
        <taxon>Pseudomonadati</taxon>
        <taxon>Bacteroidota</taxon>
        <taxon>Cytophagia</taxon>
        <taxon>Cytophagales</taxon>
        <taxon>Leadbetterellaceae</taxon>
        <taxon>Lacihabitans</taxon>
    </lineage>
</organism>
<dbReference type="Pfam" id="PF21220">
    <property type="entry name" value="RecQ-1-like_HTH"/>
    <property type="match status" value="1"/>
</dbReference>
<dbReference type="PROSITE" id="PS50967">
    <property type="entry name" value="HRDC"/>
    <property type="match status" value="1"/>
</dbReference>
<dbReference type="Gene3D" id="1.10.150.80">
    <property type="entry name" value="HRDC domain"/>
    <property type="match status" value="1"/>
</dbReference>
<dbReference type="InterPro" id="IPR036388">
    <property type="entry name" value="WH-like_DNA-bd_sf"/>
</dbReference>
<dbReference type="InterPro" id="IPR014001">
    <property type="entry name" value="Helicase_ATP-bd"/>
</dbReference>
<evidence type="ECO:0000256" key="15">
    <source>
        <dbReference type="SAM" id="MobiDB-lite"/>
    </source>
</evidence>
<evidence type="ECO:0000259" key="16">
    <source>
        <dbReference type="PROSITE" id="PS50967"/>
    </source>
</evidence>
<gene>
    <name evidence="19" type="ORF">ACFOOI_02080</name>
</gene>
<dbReference type="SMART" id="SM00956">
    <property type="entry name" value="RQC"/>
    <property type="match status" value="1"/>
</dbReference>
<keyword evidence="6 19" id="KW-0378">Hydrolase</keyword>
<keyword evidence="9" id="KW-0238">DNA-binding</keyword>
<proteinExistence type="inferred from homology"/>
<keyword evidence="5" id="KW-0547">Nucleotide-binding</keyword>
<dbReference type="Pfam" id="PF00271">
    <property type="entry name" value="Helicase_C"/>
    <property type="match status" value="1"/>
</dbReference>
<dbReference type="Gene3D" id="1.10.10.10">
    <property type="entry name" value="Winged helix-like DNA-binding domain superfamily/Winged helix DNA-binding domain"/>
    <property type="match status" value="1"/>
</dbReference>
<dbReference type="PROSITE" id="PS51192">
    <property type="entry name" value="HELICASE_ATP_BIND_1"/>
    <property type="match status" value="1"/>
</dbReference>
<protein>
    <recommendedName>
        <fullName evidence="13">ATP-dependent DNA helicase RecQ</fullName>
        <ecNumber evidence="12">5.6.2.4</ecNumber>
    </recommendedName>
    <alternativeName>
        <fullName evidence="14">DNA 3'-5' helicase RecQ</fullName>
    </alternativeName>
</protein>
<dbReference type="SMART" id="SM00341">
    <property type="entry name" value="HRDC"/>
    <property type="match status" value="1"/>
</dbReference>
<dbReference type="SMART" id="SM00487">
    <property type="entry name" value="DEXDc"/>
    <property type="match status" value="1"/>
</dbReference>
<dbReference type="Pfam" id="PF09382">
    <property type="entry name" value="RQC"/>
    <property type="match status" value="2"/>
</dbReference>
<keyword evidence="20" id="KW-1185">Reference proteome</keyword>
<dbReference type="Pfam" id="PF16124">
    <property type="entry name" value="RecQ_Zn_bind"/>
    <property type="match status" value="1"/>
</dbReference>
<evidence type="ECO:0000313" key="20">
    <source>
        <dbReference type="Proteomes" id="UP001595616"/>
    </source>
</evidence>
<evidence type="ECO:0000256" key="9">
    <source>
        <dbReference type="ARBA" id="ARBA00023125"/>
    </source>
</evidence>
<dbReference type="InterPro" id="IPR032284">
    <property type="entry name" value="RecQ_Zn-bd"/>
</dbReference>
<feature type="compositionally biased region" description="Polar residues" evidence="15">
    <location>
        <begin position="562"/>
        <end position="573"/>
    </location>
</feature>
<evidence type="ECO:0000256" key="12">
    <source>
        <dbReference type="ARBA" id="ARBA00034808"/>
    </source>
</evidence>
<comment type="cofactor">
    <cofactor evidence="2">
        <name>Zn(2+)</name>
        <dbReference type="ChEBI" id="CHEBI:29105"/>
    </cofactor>
</comment>
<keyword evidence="4" id="KW-0479">Metal-binding</keyword>
<dbReference type="GO" id="GO:0016787">
    <property type="term" value="F:hydrolase activity"/>
    <property type="evidence" value="ECO:0007669"/>
    <property type="project" value="UniProtKB-KW"/>
</dbReference>
<dbReference type="Pfam" id="PF00570">
    <property type="entry name" value="HRDC"/>
    <property type="match status" value="1"/>
</dbReference>
<keyword evidence="7 19" id="KW-0347">Helicase</keyword>
<dbReference type="Pfam" id="PF00270">
    <property type="entry name" value="DEAD"/>
    <property type="match status" value="1"/>
</dbReference>
<evidence type="ECO:0000256" key="14">
    <source>
        <dbReference type="ARBA" id="ARBA00044550"/>
    </source>
</evidence>
<evidence type="ECO:0000256" key="13">
    <source>
        <dbReference type="ARBA" id="ARBA00044535"/>
    </source>
</evidence>
<dbReference type="InterPro" id="IPR036390">
    <property type="entry name" value="WH_DNA-bd_sf"/>
</dbReference>
<dbReference type="NCBIfam" id="TIGR00614">
    <property type="entry name" value="recQ_fam"/>
    <property type="match status" value="1"/>
</dbReference>
<dbReference type="InterPro" id="IPR001650">
    <property type="entry name" value="Helicase_C-like"/>
</dbReference>
<evidence type="ECO:0000256" key="8">
    <source>
        <dbReference type="ARBA" id="ARBA00022840"/>
    </source>
</evidence>
<keyword evidence="10" id="KW-0413">Isomerase</keyword>
<evidence type="ECO:0000256" key="10">
    <source>
        <dbReference type="ARBA" id="ARBA00023235"/>
    </source>
</evidence>
<dbReference type="PANTHER" id="PTHR13710:SF105">
    <property type="entry name" value="ATP-DEPENDENT DNA HELICASE Q1"/>
    <property type="match status" value="1"/>
</dbReference>
<dbReference type="InterPro" id="IPR010997">
    <property type="entry name" value="HRDC-like_sf"/>
</dbReference>